<accession>A0ABY6JBK3</accession>
<dbReference type="Proteomes" id="UP001156318">
    <property type="component" value="Chromosome"/>
</dbReference>
<name>A0ABY6JBK3_9ENTR</name>
<protein>
    <recommendedName>
        <fullName evidence="4">Tail fiber assembly protein</fullName>
    </recommendedName>
</protein>
<evidence type="ECO:0000313" key="3">
    <source>
        <dbReference type="Proteomes" id="UP001156318"/>
    </source>
</evidence>
<evidence type="ECO:0008006" key="4">
    <source>
        <dbReference type="Google" id="ProtNLM"/>
    </source>
</evidence>
<organism evidence="2 3">
    <name type="scientific">Siccibacter colletis</name>
    <dbReference type="NCBI Taxonomy" id="1505757"/>
    <lineage>
        <taxon>Bacteria</taxon>
        <taxon>Pseudomonadati</taxon>
        <taxon>Pseudomonadota</taxon>
        <taxon>Gammaproteobacteria</taxon>
        <taxon>Enterobacterales</taxon>
        <taxon>Enterobacteriaceae</taxon>
        <taxon>Siccibacter</taxon>
    </lineage>
</organism>
<feature type="compositionally biased region" description="Basic and acidic residues" evidence="1">
    <location>
        <begin position="76"/>
        <end position="99"/>
    </location>
</feature>
<feature type="region of interest" description="Disordered" evidence="1">
    <location>
        <begin position="57"/>
        <end position="99"/>
    </location>
</feature>
<dbReference type="RefSeq" id="WP_264384702.1">
    <property type="nucleotide sequence ID" value="NZ_CP074352.1"/>
</dbReference>
<evidence type="ECO:0000313" key="2">
    <source>
        <dbReference type="EMBL" id="UYU31225.1"/>
    </source>
</evidence>
<reference evidence="2 3" key="1">
    <citation type="submission" date="2021-05" db="EMBL/GenBank/DDBJ databases">
        <title>Isolation, identification, and the growth promoting effects of Pantoea dispersa strain YSD J2 from the aboveground leaves of Cyperus esculentus L.Var. Sativus.</title>
        <authorList>
            <person name="Wang S."/>
            <person name="Tang X.M."/>
            <person name="Huang Y.N."/>
        </authorList>
    </citation>
    <scope>NUCLEOTIDE SEQUENCE [LARGE SCALE GENOMIC DNA]</scope>
    <source>
        <strain evidence="3">YSD YN2</strain>
    </source>
</reference>
<sequence length="99" mass="11232">MADSTLIDTLQFGPDDAPTHKYEVYGDDEKIPTYALIYQHSGGDWEKIDETLTFAAKDEQDEASSTMDYGSSDGLPELRDLPAEARERSEKHWRDNFAD</sequence>
<keyword evidence="3" id="KW-1185">Reference proteome</keyword>
<evidence type="ECO:0000256" key="1">
    <source>
        <dbReference type="SAM" id="MobiDB-lite"/>
    </source>
</evidence>
<proteinExistence type="predicted"/>
<dbReference type="EMBL" id="CP074352">
    <property type="protein sequence ID" value="UYU31225.1"/>
    <property type="molecule type" value="Genomic_DNA"/>
</dbReference>
<gene>
    <name evidence="2" type="ORF">KFZ77_15475</name>
</gene>